<keyword evidence="1" id="KW-0732">Signal</keyword>
<accession>A0ABT4H157</accession>
<feature type="chain" id="PRO_5046940712" description="Lipoprotein" evidence="1">
    <location>
        <begin position="19"/>
        <end position="259"/>
    </location>
</feature>
<dbReference type="EMBL" id="JAMDNP010000033">
    <property type="protein sequence ID" value="MCY9762384.1"/>
    <property type="molecule type" value="Genomic_DNA"/>
</dbReference>
<comment type="caution">
    <text evidence="2">The sequence shown here is derived from an EMBL/GenBank/DDBJ whole genome shotgun (WGS) entry which is preliminary data.</text>
</comment>
<dbReference type="PROSITE" id="PS51257">
    <property type="entry name" value="PROKAR_LIPOPROTEIN"/>
    <property type="match status" value="1"/>
</dbReference>
<proteinExistence type="predicted"/>
<dbReference type="RefSeq" id="WP_005550707.1">
    <property type="nucleotide sequence ID" value="NZ_JAMDLX010000119.1"/>
</dbReference>
<keyword evidence="3" id="KW-1185">Reference proteome</keyword>
<evidence type="ECO:0008006" key="4">
    <source>
        <dbReference type="Google" id="ProtNLM"/>
    </source>
</evidence>
<gene>
    <name evidence="2" type="ORF">M5X12_17590</name>
</gene>
<organism evidence="2 3">
    <name type="scientific">Paenibacillus alvei</name>
    <name type="common">Bacillus alvei</name>
    <dbReference type="NCBI Taxonomy" id="44250"/>
    <lineage>
        <taxon>Bacteria</taxon>
        <taxon>Bacillati</taxon>
        <taxon>Bacillota</taxon>
        <taxon>Bacilli</taxon>
        <taxon>Bacillales</taxon>
        <taxon>Paenibacillaceae</taxon>
        <taxon>Paenibacillus</taxon>
    </lineage>
</organism>
<reference evidence="2 3" key="1">
    <citation type="submission" date="2022-05" db="EMBL/GenBank/DDBJ databases">
        <title>Genome Sequencing of Bee-Associated Microbes.</title>
        <authorList>
            <person name="Dunlap C."/>
        </authorList>
    </citation>
    <scope>NUCLEOTIDE SEQUENCE [LARGE SCALE GENOMIC DNA]</scope>
    <source>
        <strain evidence="2 3">NRRL B-04010</strain>
    </source>
</reference>
<evidence type="ECO:0000313" key="2">
    <source>
        <dbReference type="EMBL" id="MCY9762384.1"/>
    </source>
</evidence>
<protein>
    <recommendedName>
        <fullName evidence="4">Lipoprotein</fullName>
    </recommendedName>
</protein>
<evidence type="ECO:0000256" key="1">
    <source>
        <dbReference type="SAM" id="SignalP"/>
    </source>
</evidence>
<dbReference type="GeneID" id="94490556"/>
<feature type="signal peptide" evidence="1">
    <location>
        <begin position="1"/>
        <end position="18"/>
    </location>
</feature>
<dbReference type="Proteomes" id="UP001527181">
    <property type="component" value="Unassembled WGS sequence"/>
</dbReference>
<name>A0ABT4H157_PAEAL</name>
<evidence type="ECO:0000313" key="3">
    <source>
        <dbReference type="Proteomes" id="UP001527181"/>
    </source>
</evidence>
<sequence>MKKWIVAFMCMAFLVLLTGCEDWFNAIPKDKVMVKQIIEENPGNEPEYEGLLSQETAKTLSLKAINKFYEMNVAMDELQFESMYVDQNKLNDLLNSPRPQDEPVVYYGDKVLPDQIYYRDKALLDQIPRGLYYVTLTQSEKPNEVYDVVLNAKDGDVLKMSRKGRQQSASQRITENKVFDIGDRSIIANRFIEEKGSYLLSELTLNQDMTRWDMNDAVEIFYTSKDNQTIKYSVTVSLRNEVSGFSKDIMALLSYIRVK</sequence>